<keyword evidence="1" id="KW-0175">Coiled coil</keyword>
<protein>
    <submittedName>
        <fullName evidence="2">Uncharacterized protein</fullName>
    </submittedName>
</protein>
<organism evidence="2 3">
    <name type="scientific">Phaseolus angularis</name>
    <name type="common">Azuki bean</name>
    <name type="synonym">Vigna angularis</name>
    <dbReference type="NCBI Taxonomy" id="3914"/>
    <lineage>
        <taxon>Eukaryota</taxon>
        <taxon>Viridiplantae</taxon>
        <taxon>Streptophyta</taxon>
        <taxon>Embryophyta</taxon>
        <taxon>Tracheophyta</taxon>
        <taxon>Spermatophyta</taxon>
        <taxon>Magnoliopsida</taxon>
        <taxon>eudicotyledons</taxon>
        <taxon>Gunneridae</taxon>
        <taxon>Pentapetalae</taxon>
        <taxon>rosids</taxon>
        <taxon>fabids</taxon>
        <taxon>Fabales</taxon>
        <taxon>Fabaceae</taxon>
        <taxon>Papilionoideae</taxon>
        <taxon>50 kb inversion clade</taxon>
        <taxon>NPAAA clade</taxon>
        <taxon>indigoferoid/millettioid clade</taxon>
        <taxon>Phaseoleae</taxon>
        <taxon>Vigna</taxon>
    </lineage>
</organism>
<reference evidence="3" key="1">
    <citation type="journal article" date="2015" name="Proc. Natl. Acad. Sci. U.S.A.">
        <title>Genome sequencing of adzuki bean (Vigna angularis) provides insight into high starch and low fat accumulation and domestication.</title>
        <authorList>
            <person name="Yang K."/>
            <person name="Tian Z."/>
            <person name="Chen C."/>
            <person name="Luo L."/>
            <person name="Zhao B."/>
            <person name="Wang Z."/>
            <person name="Yu L."/>
            <person name="Li Y."/>
            <person name="Sun Y."/>
            <person name="Li W."/>
            <person name="Chen Y."/>
            <person name="Li Y."/>
            <person name="Zhang Y."/>
            <person name="Ai D."/>
            <person name="Zhao J."/>
            <person name="Shang C."/>
            <person name="Ma Y."/>
            <person name="Wu B."/>
            <person name="Wang M."/>
            <person name="Gao L."/>
            <person name="Sun D."/>
            <person name="Zhang P."/>
            <person name="Guo F."/>
            <person name="Wang W."/>
            <person name="Li Y."/>
            <person name="Wang J."/>
            <person name="Varshney R.K."/>
            <person name="Wang J."/>
            <person name="Ling H.Q."/>
            <person name="Wan P."/>
        </authorList>
    </citation>
    <scope>NUCLEOTIDE SEQUENCE</scope>
    <source>
        <strain evidence="3">cv. Jingnong 6</strain>
    </source>
</reference>
<evidence type="ECO:0000313" key="2">
    <source>
        <dbReference type="EMBL" id="KOM47437.1"/>
    </source>
</evidence>
<gene>
    <name evidence="2" type="ORF">LR48_Vigan07g114100</name>
</gene>
<dbReference type="AlphaFoldDB" id="A0A0L9UXY1"/>
<accession>A0A0L9UXY1</accession>
<sequence>MRNDNEEKSRAYENIVKSQKAERDYTFRVKQDLAAASKELSMRVTEKKVALEEGMQWKQLYEEVKRDKREALKRLREAQVQVQEAGHQMKEMATSFEAELNQEHWKLAEAEKEYRAMLKQMKDYIEEQEERWRSMEFEERHQALIKRMKKHIAEQEMAVKHWKESFSQLAALANGTIEDIPRMVSNAEASTHFRNSPAEIELFINHCKWLVGEMKSFIARARD</sequence>
<dbReference type="Proteomes" id="UP000053144">
    <property type="component" value="Chromosome 7"/>
</dbReference>
<dbReference type="Gramene" id="KOM47437">
    <property type="protein sequence ID" value="KOM47437"/>
    <property type="gene ID" value="LR48_Vigan07g114100"/>
</dbReference>
<name>A0A0L9UXY1_PHAAN</name>
<dbReference type="EMBL" id="CM003377">
    <property type="protein sequence ID" value="KOM47437.1"/>
    <property type="molecule type" value="Genomic_DNA"/>
</dbReference>
<evidence type="ECO:0000256" key="1">
    <source>
        <dbReference type="SAM" id="Coils"/>
    </source>
</evidence>
<evidence type="ECO:0000313" key="3">
    <source>
        <dbReference type="Proteomes" id="UP000053144"/>
    </source>
</evidence>
<proteinExistence type="predicted"/>
<feature type="coiled-coil region" evidence="1">
    <location>
        <begin position="58"/>
        <end position="131"/>
    </location>
</feature>